<dbReference type="PANTHER" id="PTHR46333:SF2">
    <property type="entry name" value="CYTOKINESIS PROTEIN 3"/>
    <property type="match status" value="1"/>
</dbReference>
<dbReference type="EMBL" id="JAAAUY010000350">
    <property type="protein sequence ID" value="KAF9331083.1"/>
    <property type="molecule type" value="Genomic_DNA"/>
</dbReference>
<name>A0A9P5SNM6_9FUNG</name>
<evidence type="ECO:0000313" key="3">
    <source>
        <dbReference type="EMBL" id="KAF9331083.1"/>
    </source>
</evidence>
<proteinExistence type="predicted"/>
<dbReference type="InterPro" id="IPR002931">
    <property type="entry name" value="Transglutaminase-like"/>
</dbReference>
<evidence type="ECO:0000256" key="1">
    <source>
        <dbReference type="SAM" id="MobiDB-lite"/>
    </source>
</evidence>
<feature type="region of interest" description="Disordered" evidence="1">
    <location>
        <begin position="154"/>
        <end position="188"/>
    </location>
</feature>
<dbReference type="AlphaFoldDB" id="A0A9P5SNM6"/>
<feature type="region of interest" description="Disordered" evidence="1">
    <location>
        <begin position="24"/>
        <end position="142"/>
    </location>
</feature>
<protein>
    <recommendedName>
        <fullName evidence="2">Transglutaminase-like domain-containing protein</fullName>
    </recommendedName>
</protein>
<dbReference type="InterPro" id="IPR038765">
    <property type="entry name" value="Papain-like_cys_pep_sf"/>
</dbReference>
<feature type="compositionally biased region" description="Low complexity" evidence="1">
    <location>
        <begin position="165"/>
        <end position="174"/>
    </location>
</feature>
<dbReference type="SMART" id="SM00460">
    <property type="entry name" value="TGc"/>
    <property type="match status" value="1"/>
</dbReference>
<feature type="compositionally biased region" description="Pro residues" evidence="1">
    <location>
        <begin position="65"/>
        <end position="78"/>
    </location>
</feature>
<dbReference type="InterPro" id="IPR052557">
    <property type="entry name" value="CAP/Cytokinesis_protein"/>
</dbReference>
<feature type="compositionally biased region" description="Pro residues" evidence="1">
    <location>
        <begin position="114"/>
        <end position="126"/>
    </location>
</feature>
<evidence type="ECO:0000259" key="2">
    <source>
        <dbReference type="SMART" id="SM00460"/>
    </source>
</evidence>
<accession>A0A9P5SNM6</accession>
<dbReference type="GO" id="GO:0005737">
    <property type="term" value="C:cytoplasm"/>
    <property type="evidence" value="ECO:0007669"/>
    <property type="project" value="TreeGrafter"/>
</dbReference>
<dbReference type="Proteomes" id="UP000696485">
    <property type="component" value="Unassembled WGS sequence"/>
</dbReference>
<feature type="compositionally biased region" description="Low complexity" evidence="1">
    <location>
        <begin position="24"/>
        <end position="43"/>
    </location>
</feature>
<sequence>MNQTQIPGTKTSTKTSTVNGVTTTVTTITAPGQPTRVTTTTSTKRPVQVPVESKQPAQPTQPQQQPRPQPVQKPPTPEPPKKLGFFSKIKSRFSHDDPPKPKPKRNSVVEPVPVSAPTPPQKPQPQPQVQKPQPQLPPCHDSDEKLAEKMKHASLNRPHVEHHTTTTTTPNGKVTTHHHTTTTTTSSGGDLDDAIARLKKCRPLVAPEFNGERMDVGAIDFSREDHHARNVPKSEEVSIQRLSHYLTSPLAGNQVSQLRTIFTWIANNIAYDVPGFLSGRYGDQTAEGVLRTRLGVCEGYGNLFIALAEPAGLQVQKVIGVARGVDIQVGDDRLGSPHAWNAVTVNGEYLMIDSTWGAGVCDLQTRSYRKQFRPFFFLLRPNRLIYTHWPNDEKEQFLDPPIHESTFRGLPAIKPESWDLGKHRGNIVKTKEDYVELEIRLKKRPSDGKTGKIVARLNWKGQSIPSAVQWLREDNKYVWMAVKSWCPSGGTGELNVFGWPPGGDQTKNGPQCMCFKVHNEGSGRAAKPMIQQYVVKGFAFSVLEPMAAQVKKNAAQVIRVRVFDVEKGAVPALAIQGPEGGMPERLPQVEPGLFELTKVLAAGQWKIVNMTSEYGFSFAAVFDAV</sequence>
<gene>
    <name evidence="3" type="ORF">BG006_006047</name>
</gene>
<dbReference type="Gene3D" id="3.10.620.30">
    <property type="match status" value="1"/>
</dbReference>
<dbReference type="SUPFAM" id="SSF54001">
    <property type="entry name" value="Cysteine proteinases"/>
    <property type="match status" value="1"/>
</dbReference>
<dbReference type="PANTHER" id="PTHR46333">
    <property type="entry name" value="CYTOKINESIS PROTEIN 3"/>
    <property type="match status" value="1"/>
</dbReference>
<feature type="compositionally biased region" description="Low complexity" evidence="1">
    <location>
        <begin position="54"/>
        <end position="64"/>
    </location>
</feature>
<keyword evidence="4" id="KW-1185">Reference proteome</keyword>
<dbReference type="Pfam" id="PF01841">
    <property type="entry name" value="Transglut_core"/>
    <property type="match status" value="1"/>
</dbReference>
<comment type="caution">
    <text evidence="3">The sequence shown here is derived from an EMBL/GenBank/DDBJ whole genome shotgun (WGS) entry which is preliminary data.</text>
</comment>
<evidence type="ECO:0000313" key="4">
    <source>
        <dbReference type="Proteomes" id="UP000696485"/>
    </source>
</evidence>
<feature type="domain" description="Transglutaminase-like" evidence="2">
    <location>
        <begin position="289"/>
        <end position="356"/>
    </location>
</feature>
<organism evidence="3 4">
    <name type="scientific">Podila minutissima</name>
    <dbReference type="NCBI Taxonomy" id="64525"/>
    <lineage>
        <taxon>Eukaryota</taxon>
        <taxon>Fungi</taxon>
        <taxon>Fungi incertae sedis</taxon>
        <taxon>Mucoromycota</taxon>
        <taxon>Mortierellomycotina</taxon>
        <taxon>Mortierellomycetes</taxon>
        <taxon>Mortierellales</taxon>
        <taxon>Mortierellaceae</taxon>
        <taxon>Podila</taxon>
    </lineage>
</organism>
<reference evidence="3" key="1">
    <citation type="journal article" date="2020" name="Fungal Divers.">
        <title>Resolving the Mortierellaceae phylogeny through synthesis of multi-gene phylogenetics and phylogenomics.</title>
        <authorList>
            <person name="Vandepol N."/>
            <person name="Liber J."/>
            <person name="Desiro A."/>
            <person name="Na H."/>
            <person name="Kennedy M."/>
            <person name="Barry K."/>
            <person name="Grigoriev I.V."/>
            <person name="Miller A.N."/>
            <person name="O'Donnell K."/>
            <person name="Stajich J.E."/>
            <person name="Bonito G."/>
        </authorList>
    </citation>
    <scope>NUCLEOTIDE SEQUENCE</scope>
    <source>
        <strain evidence="3">NVP1</strain>
    </source>
</reference>